<dbReference type="InterPro" id="IPR002104">
    <property type="entry name" value="Integrase_catalytic"/>
</dbReference>
<dbReference type="InterPro" id="IPR038488">
    <property type="entry name" value="Integrase_DNA-bd_sf"/>
</dbReference>
<dbReference type="GO" id="GO:0015074">
    <property type="term" value="P:DNA integration"/>
    <property type="evidence" value="ECO:0007669"/>
    <property type="project" value="UniProtKB-KW"/>
</dbReference>
<comment type="similarity">
    <text evidence="1">Belongs to the 'phage' integrase family.</text>
</comment>
<keyword evidence="4" id="KW-0233">DNA recombination</keyword>
<dbReference type="Gene3D" id="3.30.160.390">
    <property type="entry name" value="Integrase, DNA-binding domain"/>
    <property type="match status" value="1"/>
</dbReference>
<dbReference type="PROSITE" id="PS51898">
    <property type="entry name" value="TYR_RECOMBINASE"/>
    <property type="match status" value="1"/>
</dbReference>
<dbReference type="PANTHER" id="PTHR30629:SF2">
    <property type="entry name" value="PROPHAGE INTEGRASE INTS-RELATED"/>
    <property type="match status" value="1"/>
</dbReference>
<dbReference type="Gene3D" id="1.10.443.10">
    <property type="entry name" value="Intergrase catalytic core"/>
    <property type="match status" value="1"/>
</dbReference>
<dbReference type="PANTHER" id="PTHR30629">
    <property type="entry name" value="PROPHAGE INTEGRASE"/>
    <property type="match status" value="1"/>
</dbReference>
<dbReference type="Pfam" id="PF13356">
    <property type="entry name" value="Arm-DNA-bind_3"/>
    <property type="match status" value="1"/>
</dbReference>
<gene>
    <name evidence="8" type="ORF">EV688_102360</name>
</gene>
<keyword evidence="2" id="KW-0229">DNA integration</keyword>
<evidence type="ECO:0000256" key="4">
    <source>
        <dbReference type="ARBA" id="ARBA00023172"/>
    </source>
</evidence>
<evidence type="ECO:0000256" key="3">
    <source>
        <dbReference type="ARBA" id="ARBA00023125"/>
    </source>
</evidence>
<keyword evidence="3 5" id="KW-0238">DNA-binding</keyword>
<dbReference type="GO" id="GO:0003677">
    <property type="term" value="F:DNA binding"/>
    <property type="evidence" value="ECO:0007669"/>
    <property type="project" value="UniProtKB-UniRule"/>
</dbReference>
<dbReference type="RefSeq" id="WP_117314752.1">
    <property type="nucleotide sequence ID" value="NZ_QQSW01000001.1"/>
</dbReference>
<dbReference type="Gene3D" id="1.10.150.130">
    <property type="match status" value="1"/>
</dbReference>
<dbReference type="OrthoDB" id="9795573at2"/>
<dbReference type="InterPro" id="IPR050808">
    <property type="entry name" value="Phage_Integrase"/>
</dbReference>
<dbReference type="InterPro" id="IPR011010">
    <property type="entry name" value="DNA_brk_join_enz"/>
</dbReference>
<keyword evidence="9" id="KW-1185">Reference proteome</keyword>
<name>A0A4V2SC39_9GAMM</name>
<reference evidence="8 9" key="1">
    <citation type="submission" date="2019-03" db="EMBL/GenBank/DDBJ databases">
        <title>Genomic Encyclopedia of Type Strains, Phase IV (KMG-IV): sequencing the most valuable type-strain genomes for metagenomic binning, comparative biology and taxonomic classification.</title>
        <authorList>
            <person name="Goeker M."/>
        </authorList>
    </citation>
    <scope>NUCLEOTIDE SEQUENCE [LARGE SCALE GENOMIC DNA]</scope>
    <source>
        <strain evidence="8 9">DSM 23344</strain>
    </source>
</reference>
<dbReference type="InterPro" id="IPR025166">
    <property type="entry name" value="Integrase_DNA_bind_dom"/>
</dbReference>
<dbReference type="Proteomes" id="UP000294980">
    <property type="component" value="Unassembled WGS sequence"/>
</dbReference>
<dbReference type="Pfam" id="PF22022">
    <property type="entry name" value="Phage_int_M"/>
    <property type="match status" value="1"/>
</dbReference>
<dbReference type="InterPro" id="IPR053876">
    <property type="entry name" value="Phage_int_M"/>
</dbReference>
<dbReference type="CDD" id="cd00801">
    <property type="entry name" value="INT_P4_C"/>
    <property type="match status" value="1"/>
</dbReference>
<dbReference type="GO" id="GO:0006310">
    <property type="term" value="P:DNA recombination"/>
    <property type="evidence" value="ECO:0007669"/>
    <property type="project" value="UniProtKB-KW"/>
</dbReference>
<evidence type="ECO:0000256" key="2">
    <source>
        <dbReference type="ARBA" id="ARBA00022908"/>
    </source>
</evidence>
<dbReference type="EMBL" id="SLWX01000002">
    <property type="protein sequence ID" value="TCO77900.1"/>
    <property type="molecule type" value="Genomic_DNA"/>
</dbReference>
<evidence type="ECO:0000256" key="5">
    <source>
        <dbReference type="PROSITE-ProRule" id="PRU01248"/>
    </source>
</evidence>
<protein>
    <submittedName>
        <fullName evidence="8">Phage integrase family protein</fullName>
    </submittedName>
</protein>
<proteinExistence type="inferred from homology"/>
<dbReference type="InterPro" id="IPR013762">
    <property type="entry name" value="Integrase-like_cat_sf"/>
</dbReference>
<sequence>MPRRARALSATEVRRLGPGVGGDGNPYKSMHPVGGVPGLLIQVTPSGSKSWLLRTLIGGRRRHIGLGPYPAVSLADARRKAQEARDTISLGVNPIDSRKEARKALLEVQRTTVTFAEAADRFIAIKEKEFRNARQSKQWRSSLETYANPHMGTVPVRAITREDILAVLRPIWEEKTETATRVRARMENILDRCAREGYRDGTNPASWKESLRGALPEAGRIRTRRHFRALPVREVPAFVAKLRDRKGEAAPALEFMLLTAARSSEVIGDKRLGKLGVTWKELDLEEKLWRIPAEKMKSGKAHTVPLPPRALEIIGAAQRGHEAVFTQRGEIPSDNFLRSLVKRMGYDFDPHGLRSSFKDWAREHTTYADEVSELALAHVNSDATRAAYARSELVEKRRELMIDWQRYCDAVTSAGKDSAADE</sequence>
<dbReference type="SUPFAM" id="SSF56349">
    <property type="entry name" value="DNA breaking-rejoining enzymes"/>
    <property type="match status" value="1"/>
</dbReference>
<evidence type="ECO:0000256" key="1">
    <source>
        <dbReference type="ARBA" id="ARBA00008857"/>
    </source>
</evidence>
<dbReference type="Pfam" id="PF00589">
    <property type="entry name" value="Phage_integrase"/>
    <property type="match status" value="1"/>
</dbReference>
<dbReference type="PROSITE" id="PS51900">
    <property type="entry name" value="CB"/>
    <property type="match status" value="1"/>
</dbReference>
<accession>A0A4V2SC39</accession>
<dbReference type="InterPro" id="IPR044068">
    <property type="entry name" value="CB"/>
</dbReference>
<evidence type="ECO:0000259" key="7">
    <source>
        <dbReference type="PROSITE" id="PS51900"/>
    </source>
</evidence>
<organism evidence="8 9">
    <name type="scientific">Chromatocurvus halotolerans</name>
    <dbReference type="NCBI Taxonomy" id="1132028"/>
    <lineage>
        <taxon>Bacteria</taxon>
        <taxon>Pseudomonadati</taxon>
        <taxon>Pseudomonadota</taxon>
        <taxon>Gammaproteobacteria</taxon>
        <taxon>Cellvibrionales</taxon>
        <taxon>Halieaceae</taxon>
        <taxon>Chromatocurvus</taxon>
    </lineage>
</organism>
<feature type="domain" description="Core-binding (CB)" evidence="7">
    <location>
        <begin position="113"/>
        <end position="194"/>
    </location>
</feature>
<feature type="domain" description="Tyr recombinase" evidence="6">
    <location>
        <begin position="225"/>
        <end position="401"/>
    </location>
</feature>
<evidence type="ECO:0000313" key="8">
    <source>
        <dbReference type="EMBL" id="TCO77900.1"/>
    </source>
</evidence>
<dbReference type="AlphaFoldDB" id="A0A4V2SC39"/>
<dbReference type="InterPro" id="IPR010998">
    <property type="entry name" value="Integrase_recombinase_N"/>
</dbReference>
<comment type="caution">
    <text evidence="8">The sequence shown here is derived from an EMBL/GenBank/DDBJ whole genome shotgun (WGS) entry which is preliminary data.</text>
</comment>
<evidence type="ECO:0000259" key="6">
    <source>
        <dbReference type="PROSITE" id="PS51898"/>
    </source>
</evidence>
<evidence type="ECO:0000313" key="9">
    <source>
        <dbReference type="Proteomes" id="UP000294980"/>
    </source>
</evidence>